<organism evidence="1 2">
    <name type="scientific">Caldisericum exile</name>
    <dbReference type="NCBI Taxonomy" id="693075"/>
    <lineage>
        <taxon>Bacteria</taxon>
        <taxon>Pseudomonadati</taxon>
        <taxon>Caldisericota/Cryosericota group</taxon>
        <taxon>Caldisericota</taxon>
        <taxon>Caldisericia</taxon>
        <taxon>Caldisericales</taxon>
        <taxon>Caldisericaceae</taxon>
        <taxon>Caldisericum</taxon>
    </lineage>
</organism>
<proteinExistence type="predicted"/>
<protein>
    <submittedName>
        <fullName evidence="1">Uncharacterized protein</fullName>
    </submittedName>
</protein>
<gene>
    <name evidence="1" type="ORF">C0189_02470</name>
</gene>
<sequence>MLKVLEGDRTKFRLNTTINLNGTLVKYPLMTIFNVYKDEVGNILFFHGKFLDPSLNVFYFIITVHLNGNEIKNINTEKEAISMLKKYSYRIGVFNRDTEIDKYYERMNSILEKYNNEVSR</sequence>
<reference evidence="1 2" key="1">
    <citation type="submission" date="2018-01" db="EMBL/GenBank/DDBJ databases">
        <title>Metagenomic assembled genomes from two thermal pools in the Uzon Caldera, Kamchatka, Russia.</title>
        <authorList>
            <person name="Wilkins L."/>
            <person name="Ettinger C."/>
        </authorList>
    </citation>
    <scope>NUCLEOTIDE SEQUENCE [LARGE SCALE GENOMIC DNA]</scope>
    <source>
        <strain evidence="1">ZAV-07</strain>
    </source>
</reference>
<comment type="caution">
    <text evidence="1">The sequence shown here is derived from an EMBL/GenBank/DDBJ whole genome shotgun (WGS) entry which is preliminary data.</text>
</comment>
<dbReference type="AlphaFoldDB" id="A0A2J6WES7"/>
<name>A0A2J6WES7_9BACT</name>
<dbReference type="Proteomes" id="UP000237040">
    <property type="component" value="Unassembled WGS sequence"/>
</dbReference>
<evidence type="ECO:0000313" key="1">
    <source>
        <dbReference type="EMBL" id="PMP67816.1"/>
    </source>
</evidence>
<evidence type="ECO:0000313" key="2">
    <source>
        <dbReference type="Proteomes" id="UP000237040"/>
    </source>
</evidence>
<dbReference type="EMBL" id="PNIL01000035">
    <property type="protein sequence ID" value="PMP67816.1"/>
    <property type="molecule type" value="Genomic_DNA"/>
</dbReference>
<accession>A0A2J6WES7</accession>